<dbReference type="EMBL" id="LR877159">
    <property type="protein sequence ID" value="CAD2219802.1"/>
    <property type="molecule type" value="Genomic_DNA"/>
</dbReference>
<dbReference type="AlphaFoldDB" id="A0A7G2CNJ8"/>
<reference evidence="1 2" key="1">
    <citation type="submission" date="2020-08" db="EMBL/GenBank/DDBJ databases">
        <authorList>
            <person name="Newling K."/>
            <person name="Davey J."/>
            <person name="Forrester S."/>
        </authorList>
    </citation>
    <scope>NUCLEOTIDE SEQUENCE [LARGE SCALE GENOMIC DNA]</scope>
    <source>
        <strain evidence="2">Crithidia deanei Carvalho (ATCC PRA-265)</strain>
    </source>
</reference>
<sequence>MSSDNSSPIDTLAKAVFRFFEGVPSTDDEMLRKEFNSGSVPDKNMERLRELEQARLASENNEQKPVTS</sequence>
<name>A0A7G2CNJ8_9TRYP</name>
<accession>A0A7G2CNJ8</accession>
<dbReference type="Proteomes" id="UP000515908">
    <property type="component" value="Chromosome 15"/>
</dbReference>
<gene>
    <name evidence="1" type="ORF">ADEAN_000731400</name>
</gene>
<protein>
    <submittedName>
        <fullName evidence="1">Uncharacterized protein</fullName>
    </submittedName>
</protein>
<evidence type="ECO:0000313" key="1">
    <source>
        <dbReference type="EMBL" id="CAD2219802.1"/>
    </source>
</evidence>
<proteinExistence type="predicted"/>
<evidence type="ECO:0000313" key="2">
    <source>
        <dbReference type="Proteomes" id="UP000515908"/>
    </source>
</evidence>
<organism evidence="1 2">
    <name type="scientific">Angomonas deanei</name>
    <dbReference type="NCBI Taxonomy" id="59799"/>
    <lineage>
        <taxon>Eukaryota</taxon>
        <taxon>Discoba</taxon>
        <taxon>Euglenozoa</taxon>
        <taxon>Kinetoplastea</taxon>
        <taxon>Metakinetoplastina</taxon>
        <taxon>Trypanosomatida</taxon>
        <taxon>Trypanosomatidae</taxon>
        <taxon>Strigomonadinae</taxon>
        <taxon>Angomonas</taxon>
    </lineage>
</organism>
<keyword evidence="2" id="KW-1185">Reference proteome</keyword>
<dbReference type="VEuPathDB" id="TriTrypDB:ADEAN_000731400"/>